<evidence type="ECO:0008006" key="4">
    <source>
        <dbReference type="Google" id="ProtNLM"/>
    </source>
</evidence>
<accession>A0A9N8HDK9</accession>
<name>A0A9N8HDK9_9STRA</name>
<dbReference type="AlphaFoldDB" id="A0A9N8HDK9"/>
<dbReference type="SUPFAM" id="SSF48403">
    <property type="entry name" value="Ankyrin repeat"/>
    <property type="match status" value="1"/>
</dbReference>
<proteinExistence type="predicted"/>
<dbReference type="Proteomes" id="UP001153069">
    <property type="component" value="Unassembled WGS sequence"/>
</dbReference>
<feature type="region of interest" description="Disordered" evidence="1">
    <location>
        <begin position="1"/>
        <end position="30"/>
    </location>
</feature>
<organism evidence="2 3">
    <name type="scientific">Seminavis robusta</name>
    <dbReference type="NCBI Taxonomy" id="568900"/>
    <lineage>
        <taxon>Eukaryota</taxon>
        <taxon>Sar</taxon>
        <taxon>Stramenopiles</taxon>
        <taxon>Ochrophyta</taxon>
        <taxon>Bacillariophyta</taxon>
        <taxon>Bacillariophyceae</taxon>
        <taxon>Bacillariophycidae</taxon>
        <taxon>Naviculales</taxon>
        <taxon>Naviculaceae</taxon>
        <taxon>Seminavis</taxon>
    </lineage>
</organism>
<sequence>MNNNSSSTTEPQQRRRTSKRSTKNQQSASPIWITHSEEIDRFAIAKCTKRIHTAKDNQISQLYTSYLANAVIHSHPRPFDKRRKEANQRLLMAYTQALLDKNIHPNDTGFSGESAVSLAARRGYSKLLKLLLVDAKCSIILGTPHALMTAVKFRRYECMNILLDERKQQLQDILSQEERDCSLGGLGLIRGRDIVNINTLSEAVSRADVTAVQILRARGNAMISDLCWWRHEDKLASVLKGMYGAQNVSAWSKKVYWSFPTTDRRMINYLWHLFARKKTDFPSDVVLNILGFIARGWWAQKPDSNSRRSIMDVAEWNIID</sequence>
<keyword evidence="3" id="KW-1185">Reference proteome</keyword>
<reference evidence="2" key="1">
    <citation type="submission" date="2020-06" db="EMBL/GenBank/DDBJ databases">
        <authorList>
            <consortium name="Plant Systems Biology data submission"/>
        </authorList>
    </citation>
    <scope>NUCLEOTIDE SEQUENCE</scope>
    <source>
        <strain evidence="2">D6</strain>
    </source>
</reference>
<evidence type="ECO:0000256" key="1">
    <source>
        <dbReference type="SAM" id="MobiDB-lite"/>
    </source>
</evidence>
<dbReference type="Gene3D" id="1.25.40.20">
    <property type="entry name" value="Ankyrin repeat-containing domain"/>
    <property type="match status" value="1"/>
</dbReference>
<evidence type="ECO:0000313" key="2">
    <source>
        <dbReference type="EMBL" id="CAB9508465.1"/>
    </source>
</evidence>
<protein>
    <recommendedName>
        <fullName evidence="4">Ankyrin repeat protein</fullName>
    </recommendedName>
</protein>
<dbReference type="EMBL" id="CAICTM010000347">
    <property type="protein sequence ID" value="CAB9508465.1"/>
    <property type="molecule type" value="Genomic_DNA"/>
</dbReference>
<dbReference type="OrthoDB" id="55288at2759"/>
<comment type="caution">
    <text evidence="2">The sequence shown here is derived from an EMBL/GenBank/DDBJ whole genome shotgun (WGS) entry which is preliminary data.</text>
</comment>
<feature type="compositionally biased region" description="Polar residues" evidence="1">
    <location>
        <begin position="1"/>
        <end position="11"/>
    </location>
</feature>
<dbReference type="InterPro" id="IPR036770">
    <property type="entry name" value="Ankyrin_rpt-contain_sf"/>
</dbReference>
<gene>
    <name evidence="2" type="ORF">SEMRO_348_G123220.1</name>
</gene>
<evidence type="ECO:0000313" key="3">
    <source>
        <dbReference type="Proteomes" id="UP001153069"/>
    </source>
</evidence>